<evidence type="ECO:0000313" key="3">
    <source>
        <dbReference type="EMBL" id="KAK2988356.1"/>
    </source>
</evidence>
<reference evidence="3" key="1">
    <citation type="submission" date="2022-12" db="EMBL/GenBank/DDBJ databases">
        <title>Draft genome assemblies for two species of Escallonia (Escalloniales).</title>
        <authorList>
            <person name="Chanderbali A."/>
            <person name="Dervinis C."/>
            <person name="Anghel I."/>
            <person name="Soltis D."/>
            <person name="Soltis P."/>
            <person name="Zapata F."/>
        </authorList>
    </citation>
    <scope>NUCLEOTIDE SEQUENCE</scope>
    <source>
        <strain evidence="3">UCBG92.1500</strain>
        <tissue evidence="3">Leaf</tissue>
    </source>
</reference>
<evidence type="ECO:0000256" key="1">
    <source>
        <dbReference type="SAM" id="MobiDB-lite"/>
    </source>
</evidence>
<feature type="domain" description="Reverse transcriptase Ty1/copia-type" evidence="2">
    <location>
        <begin position="2"/>
        <end position="73"/>
    </location>
</feature>
<dbReference type="AlphaFoldDB" id="A0AA88RSB7"/>
<comment type="caution">
    <text evidence="3">The sequence shown here is derived from an EMBL/GenBank/DDBJ whole genome shotgun (WGS) entry which is preliminary data.</text>
</comment>
<gene>
    <name evidence="3" type="ORF">RJ640_001541</name>
</gene>
<proteinExistence type="predicted"/>
<dbReference type="EMBL" id="JAVXUO010000883">
    <property type="protein sequence ID" value="KAK2988356.1"/>
    <property type="molecule type" value="Genomic_DNA"/>
</dbReference>
<feature type="compositionally biased region" description="Basic and acidic residues" evidence="1">
    <location>
        <begin position="127"/>
        <end position="137"/>
    </location>
</feature>
<keyword evidence="4" id="KW-1185">Reference proteome</keyword>
<name>A0AA88RSB7_9ASTE</name>
<evidence type="ECO:0000259" key="2">
    <source>
        <dbReference type="Pfam" id="PF07727"/>
    </source>
</evidence>
<feature type="region of interest" description="Disordered" evidence="1">
    <location>
        <begin position="107"/>
        <end position="139"/>
    </location>
</feature>
<dbReference type="Proteomes" id="UP001187471">
    <property type="component" value="Unassembled WGS sequence"/>
</dbReference>
<organism evidence="3 4">
    <name type="scientific">Escallonia rubra</name>
    <dbReference type="NCBI Taxonomy" id="112253"/>
    <lineage>
        <taxon>Eukaryota</taxon>
        <taxon>Viridiplantae</taxon>
        <taxon>Streptophyta</taxon>
        <taxon>Embryophyta</taxon>
        <taxon>Tracheophyta</taxon>
        <taxon>Spermatophyta</taxon>
        <taxon>Magnoliopsida</taxon>
        <taxon>eudicotyledons</taxon>
        <taxon>Gunneridae</taxon>
        <taxon>Pentapetalae</taxon>
        <taxon>asterids</taxon>
        <taxon>campanulids</taxon>
        <taxon>Escalloniales</taxon>
        <taxon>Escalloniaceae</taxon>
        <taxon>Escallonia</taxon>
    </lineage>
</organism>
<dbReference type="Pfam" id="PF07727">
    <property type="entry name" value="RVT_2"/>
    <property type="match status" value="1"/>
</dbReference>
<accession>A0AA88RSB7</accession>
<evidence type="ECO:0000313" key="4">
    <source>
        <dbReference type="Proteomes" id="UP001187471"/>
    </source>
</evidence>
<dbReference type="InterPro" id="IPR013103">
    <property type="entry name" value="RVT_2"/>
</dbReference>
<protein>
    <recommendedName>
        <fullName evidence="2">Reverse transcriptase Ty1/copia-type domain-containing protein</fullName>
    </recommendedName>
</protein>
<sequence length="209" mass="23778">METIKMVLALANQLKLLVYQSNQHFWTVKLKKRSMSSNHKAISSRQEDKVYWLSKALYGLKQAPRAWNTKIDNPESRRHDEVQLEDSLDSEVELAFEVQSEGCASYYGDKGSKHESGVNDESGLDGKIGEHKSKVDGSDPGSDTYCVIRFEESQIVLNVSTLVMTPLPQMENIVELRKVLRGIYEVIMPFPCNCCYYSQKIAQRHNTPS</sequence>